<dbReference type="GO" id="GO:0003676">
    <property type="term" value="F:nucleic acid binding"/>
    <property type="evidence" value="ECO:0007669"/>
    <property type="project" value="InterPro"/>
</dbReference>
<dbReference type="PaxDb" id="67767-A0A0J7K3J7"/>
<reference evidence="1 2" key="1">
    <citation type="submission" date="2015-04" db="EMBL/GenBank/DDBJ databases">
        <title>Lasius niger genome sequencing.</title>
        <authorList>
            <person name="Konorov E.A."/>
            <person name="Nikitin M.A."/>
            <person name="Kirill M.V."/>
            <person name="Chang P."/>
        </authorList>
    </citation>
    <scope>NUCLEOTIDE SEQUENCE [LARGE SCALE GENOMIC DNA]</scope>
    <source>
        <tissue evidence="1">Whole</tissue>
    </source>
</reference>
<dbReference type="Proteomes" id="UP000036403">
    <property type="component" value="Unassembled WGS sequence"/>
</dbReference>
<dbReference type="InterPro" id="IPR036397">
    <property type="entry name" value="RNaseH_sf"/>
</dbReference>
<dbReference type="PANTHER" id="PTHR47326">
    <property type="entry name" value="TRANSPOSABLE ELEMENT TC3 TRANSPOSASE-LIKE PROTEIN"/>
    <property type="match status" value="1"/>
</dbReference>
<accession>A0A0J7K3J7</accession>
<dbReference type="Gene3D" id="3.30.420.10">
    <property type="entry name" value="Ribonuclease H-like superfamily/Ribonuclease H"/>
    <property type="match status" value="1"/>
</dbReference>
<dbReference type="STRING" id="67767.A0A0J7K3J7"/>
<sequence>MLEMMFHQDGHPANTSLLARNILNRKFPGRWIGLHGPQEWPPRSPDLTPMDFFAWGFLKNKIYQILSENPIDLQNKIRNACAEITLVIIQRVRENFIRRIALCLEQNENCIEHLLL</sequence>
<proteinExistence type="predicted"/>
<name>A0A0J7K3J7_LASNI</name>
<organism evidence="1 2">
    <name type="scientific">Lasius niger</name>
    <name type="common">Black garden ant</name>
    <dbReference type="NCBI Taxonomy" id="67767"/>
    <lineage>
        <taxon>Eukaryota</taxon>
        <taxon>Metazoa</taxon>
        <taxon>Ecdysozoa</taxon>
        <taxon>Arthropoda</taxon>
        <taxon>Hexapoda</taxon>
        <taxon>Insecta</taxon>
        <taxon>Pterygota</taxon>
        <taxon>Neoptera</taxon>
        <taxon>Endopterygota</taxon>
        <taxon>Hymenoptera</taxon>
        <taxon>Apocrita</taxon>
        <taxon>Aculeata</taxon>
        <taxon>Formicoidea</taxon>
        <taxon>Formicidae</taxon>
        <taxon>Formicinae</taxon>
        <taxon>Lasius</taxon>
        <taxon>Lasius</taxon>
    </lineage>
</organism>
<comment type="caution">
    <text evidence="1">The sequence shown here is derived from an EMBL/GenBank/DDBJ whole genome shotgun (WGS) entry which is preliminary data.</text>
</comment>
<evidence type="ECO:0000313" key="2">
    <source>
        <dbReference type="Proteomes" id="UP000036403"/>
    </source>
</evidence>
<dbReference type="PANTHER" id="PTHR47326:SF1">
    <property type="entry name" value="HTH PSQ-TYPE DOMAIN-CONTAINING PROTEIN"/>
    <property type="match status" value="1"/>
</dbReference>
<dbReference type="AlphaFoldDB" id="A0A0J7K3J7"/>
<dbReference type="OrthoDB" id="7553971at2759"/>
<protein>
    <submittedName>
        <fullName evidence="1">Transposable element tc3 transposase</fullName>
    </submittedName>
</protein>
<evidence type="ECO:0000313" key="1">
    <source>
        <dbReference type="EMBL" id="KMQ84741.1"/>
    </source>
</evidence>
<keyword evidence="2" id="KW-1185">Reference proteome</keyword>
<gene>
    <name evidence="1" type="ORF">RF55_17214</name>
</gene>
<dbReference type="EMBL" id="LBMM01015609">
    <property type="protein sequence ID" value="KMQ84741.1"/>
    <property type="molecule type" value="Genomic_DNA"/>
</dbReference>